<gene>
    <name evidence="1" type="ORF">DFP96_104116</name>
</gene>
<organism evidence="1 2">
    <name type="scientific">Listeria rocourtiae</name>
    <dbReference type="NCBI Taxonomy" id="647910"/>
    <lineage>
        <taxon>Bacteria</taxon>
        <taxon>Bacillati</taxon>
        <taxon>Bacillota</taxon>
        <taxon>Bacilli</taxon>
        <taxon>Bacillales</taxon>
        <taxon>Listeriaceae</taxon>
        <taxon>Listeria</taxon>
    </lineage>
</organism>
<keyword evidence="2" id="KW-1185">Reference proteome</keyword>
<name>A0A4R6ZM38_9LIST</name>
<dbReference type="RefSeq" id="WP_036072459.1">
    <property type="nucleotide sequence ID" value="NZ_JAARQJ010000003.1"/>
</dbReference>
<comment type="caution">
    <text evidence="1">The sequence shown here is derived from an EMBL/GenBank/DDBJ whole genome shotgun (WGS) entry which is preliminary data.</text>
</comment>
<evidence type="ECO:0000313" key="2">
    <source>
        <dbReference type="Proteomes" id="UP000295558"/>
    </source>
</evidence>
<dbReference type="STRING" id="1265846.PROCOU_12738"/>
<dbReference type="AlphaFoldDB" id="A0A4R6ZM38"/>
<evidence type="ECO:0000313" key="1">
    <source>
        <dbReference type="EMBL" id="TDR53527.1"/>
    </source>
</evidence>
<sequence>MERVISVFKRFQINTNYFTILNEIGSIKLKVQDDKIPRFIHTINTETDFRAVLSPSADYVEITRA</sequence>
<accession>A0A4R6ZM38</accession>
<reference evidence="1 2" key="1">
    <citation type="submission" date="2019-03" db="EMBL/GenBank/DDBJ databases">
        <title>Genomic Encyclopedia of Type Strains, Phase III (KMG-III): the genomes of soil and plant-associated and newly described type strains.</title>
        <authorList>
            <person name="Whitman W."/>
        </authorList>
    </citation>
    <scope>NUCLEOTIDE SEQUENCE [LARGE SCALE GENOMIC DNA]</scope>
    <source>
        <strain evidence="1 2">CECT 7972</strain>
    </source>
</reference>
<dbReference type="Proteomes" id="UP000295558">
    <property type="component" value="Unassembled WGS sequence"/>
</dbReference>
<protein>
    <submittedName>
        <fullName evidence="1">Uncharacterized protein</fullName>
    </submittedName>
</protein>
<proteinExistence type="predicted"/>
<dbReference type="EMBL" id="SNZK01000004">
    <property type="protein sequence ID" value="TDR53527.1"/>
    <property type="molecule type" value="Genomic_DNA"/>
</dbReference>